<dbReference type="GO" id="GO:0003779">
    <property type="term" value="F:actin binding"/>
    <property type="evidence" value="ECO:0007669"/>
    <property type="project" value="InterPro"/>
</dbReference>
<dbReference type="InterPro" id="IPR042420">
    <property type="entry name" value="RAI14/UACA"/>
</dbReference>
<dbReference type="AlphaFoldDB" id="A0A1L8HW40"/>
<keyword evidence="2 3" id="KW-0175">Coiled coil</keyword>
<feature type="compositionally biased region" description="Basic and acidic residues" evidence="4">
    <location>
        <begin position="288"/>
        <end position="314"/>
    </location>
</feature>
<dbReference type="CTD" id="108712213"/>
<dbReference type="Pfam" id="PF12796">
    <property type="entry name" value="Ank_2"/>
    <property type="match status" value="1"/>
</dbReference>
<evidence type="ECO:0000313" key="5">
    <source>
        <dbReference type="Proteomes" id="UP000186698"/>
    </source>
</evidence>
<dbReference type="InterPro" id="IPR002110">
    <property type="entry name" value="Ankyrin_rpt"/>
</dbReference>
<dbReference type="SMART" id="SM00248">
    <property type="entry name" value="ANK"/>
    <property type="match status" value="1"/>
</dbReference>
<reference evidence="6" key="1">
    <citation type="submission" date="2025-08" db="UniProtKB">
        <authorList>
            <consortium name="RefSeq"/>
        </authorList>
    </citation>
    <scope>IDENTIFICATION</scope>
    <source>
        <strain evidence="6">J_2021</strain>
        <tissue evidence="6">Erythrocytes</tissue>
    </source>
</reference>
<organism evidence="5 6">
    <name type="scientific">Xenopus laevis</name>
    <name type="common">African clawed frog</name>
    <dbReference type="NCBI Taxonomy" id="8355"/>
    <lineage>
        <taxon>Eukaryota</taxon>
        <taxon>Metazoa</taxon>
        <taxon>Chordata</taxon>
        <taxon>Craniata</taxon>
        <taxon>Vertebrata</taxon>
        <taxon>Euteleostomi</taxon>
        <taxon>Amphibia</taxon>
        <taxon>Batrachia</taxon>
        <taxon>Anura</taxon>
        <taxon>Pipoidea</taxon>
        <taxon>Pipidae</taxon>
        <taxon>Xenopodinae</taxon>
        <taxon>Xenopus</taxon>
        <taxon>Xenopus</taxon>
    </lineage>
</organism>
<feature type="coiled-coil region" evidence="3">
    <location>
        <begin position="671"/>
        <end position="934"/>
    </location>
</feature>
<dbReference type="RefSeq" id="XP_041417101.1">
    <property type="nucleotide sequence ID" value="XM_041561167.1"/>
</dbReference>
<evidence type="ECO:0000256" key="1">
    <source>
        <dbReference type="ARBA" id="ARBA00022737"/>
    </source>
</evidence>
<dbReference type="Bgee" id="108712213">
    <property type="expression patterns" value="Expressed in testis and 1 other cell type or tissue"/>
</dbReference>
<feature type="region of interest" description="Disordered" evidence="4">
    <location>
        <begin position="111"/>
        <end position="166"/>
    </location>
</feature>
<feature type="compositionally biased region" description="Basic and acidic residues" evidence="4">
    <location>
        <begin position="133"/>
        <end position="159"/>
    </location>
</feature>
<evidence type="ECO:0000256" key="4">
    <source>
        <dbReference type="SAM" id="MobiDB-lite"/>
    </source>
</evidence>
<keyword evidence="5" id="KW-1185">Reference proteome</keyword>
<dbReference type="InterPro" id="IPR036770">
    <property type="entry name" value="Ankyrin_rpt-contain_sf"/>
</dbReference>
<dbReference type="GeneID" id="108712213"/>
<dbReference type="PROSITE" id="PS50088">
    <property type="entry name" value="ANK_REPEAT"/>
    <property type="match status" value="1"/>
</dbReference>
<dbReference type="PANTHER" id="PTHR24129">
    <property type="entry name" value="ANKYCORBIN"/>
    <property type="match status" value="1"/>
</dbReference>
<keyword evidence="1" id="KW-0677">Repeat</keyword>
<accession>A0A1L8HW40</accession>
<dbReference type="STRING" id="8355.A0A1L8HW40"/>
<feature type="region of interest" description="Disordered" evidence="4">
    <location>
        <begin position="267"/>
        <end position="327"/>
    </location>
</feature>
<dbReference type="Proteomes" id="UP000186698">
    <property type="component" value="Chromosome 1L"/>
</dbReference>
<dbReference type="Gene3D" id="1.25.40.20">
    <property type="entry name" value="Ankyrin repeat-containing domain"/>
    <property type="match status" value="1"/>
</dbReference>
<feature type="coiled-coil region" evidence="3">
    <location>
        <begin position="421"/>
        <end position="647"/>
    </location>
</feature>
<proteinExistence type="predicted"/>
<name>A0A1L8HW40_XENLA</name>
<evidence type="ECO:0000256" key="3">
    <source>
        <dbReference type="SAM" id="Coils"/>
    </source>
</evidence>
<dbReference type="PaxDb" id="8355-A0A1L8HW40"/>
<protein>
    <submittedName>
        <fullName evidence="6">Uveal autoantigen with coiled-coil domains and ankyrin repeats isoform X2</fullName>
    </submittedName>
</protein>
<dbReference type="OMA" id="GPMEMEL"/>
<sequence length="1055" mass="122087">MSYGDMCQLLLRRGADVNSRDLQGRTPLMLCCEAGSTHTAQLLLRAGAEISLLDSMGHDALHYSKARGTSHMQKILQGTSQVKSDVHQELITKQIKGNSNESQSKNTNCIAKKRKAPAPPTASKQPPMPLTQDSKEKKSERGREKSRVKPERKSKEPKPSTHKAGTPVLQVETVALKKQLNSNNQEPITSTAQEQCVPDSVGQDLAVISEGRDEGIKLEESVIVTTEENISISEKQSLHTIHKESNRSHQNIVKNVSQKENIHFHEEQEAAEEDDQQMKGANSEQIDPPDKEDGSVSDPEINKTLHDKKQGKDLLEDESVPCSEEQKLQVTYETDEYKDDKTILQDPCAEQNASLAQEDIISDHSELTEILNFQTNIAPDADSLQEHYITLEPDSCQDQMHFQQDVTELSEDDTAIQTDYENGSVQEIGNLKKEMQKLRAENQELQDKIQILENYERDESDMESSADFIPLILYDSLQSQYMLLQEQLKETQNELHLLQSSTEQLSSPSCKLIPFEAYEQLQIEQEALKQSFKKQENTKDLEHFENEEELQNMVEANMLLQSEKRCNELEEKLKKLQDYKSQCKDMQKDLKKLQESEERCKQLQEEVQILCENKKQYKQNDEVLEKLLEKEEQCRTLQEEVRGLKEQIEMGILSTEDANKGIVKGDENQKYKECRDIAEDQEQQKELLEILFQRDQQIQQLKEEFEDAVGLVQSEKKRRETLEALCKQREDELKKLREDRQVEENKEMQYLCEQKDILQKEAQELRDQLEKSKTQNAGKGSLHQTQELLEQTQEHLSNALQELKTLRENAVPIQVHRQEQESLTCEMQDLKIKVRQLEQKLQSRERETEKLQHELDAVQAADQTTEALKNEVTSLTQKLSELSKRHERTSVEVFQVQREALFMKSEKQAAEEQLEKVQKQLEIVTGQMQHIQEKGHVMSELPGEKEQRISELSQEVLVLKESLNRQGEQTSLEHELKRLRDQRKGEQQDQHRMQKEITSLQHKLNTMEQKHKESEVYHKSVIDTYRTHLLCAVQGQMNEDALRILQQILKMRLDQ</sequence>
<gene>
    <name evidence="6" type="primary">ankrd24.L</name>
</gene>
<dbReference type="SUPFAM" id="SSF48403">
    <property type="entry name" value="Ankyrin repeat"/>
    <property type="match status" value="1"/>
</dbReference>
<feature type="coiled-coil region" evidence="3">
    <location>
        <begin position="969"/>
        <end position="1010"/>
    </location>
</feature>
<dbReference type="PANTHER" id="PTHR24129:SF0">
    <property type="entry name" value="ANKYCORBIN"/>
    <property type="match status" value="1"/>
</dbReference>
<dbReference type="PROSITE" id="PS50297">
    <property type="entry name" value="ANK_REP_REGION"/>
    <property type="match status" value="1"/>
</dbReference>
<evidence type="ECO:0000313" key="6">
    <source>
        <dbReference type="RefSeq" id="XP_041417101.1"/>
    </source>
</evidence>
<evidence type="ECO:0000256" key="2">
    <source>
        <dbReference type="ARBA" id="ARBA00023054"/>
    </source>
</evidence>